<dbReference type="SUPFAM" id="SSF54862">
    <property type="entry name" value="4Fe-4S ferredoxins"/>
    <property type="match status" value="1"/>
</dbReference>
<sequence>MPMILVDGQEIAVKEGENILEACLNAGLDLPYFCWHPSMGSIGSCRQCALVQYQNEEDTKGRIVMGCMTPVVEGARFSLKAENATEFREAVVESLMLNHPHDCPVCAEGGECHLQDMTVMVGHRDRRYTGKKNTYRNQYLGPLIHHEMNRCIACYRCERYYRDYAGGKDLGAQASHDHVYFGRHEEGILESEFSGNLVEVCPTGVFTDKPFLKQYSRKWDLQSGPSICQGCAVGCNIAPGERYGKVKRVHNRYHDEVNGYFICDRGRFGSGYLNSDLRLDYAGIKKPDGSFFAVHQQQALETAAGWVAGKKVAAIGSPRASLEANYMLRELVGKKNFVPGYSDSEAELIGSILSILQSTTAINPSIKKMESADAILVLGEDVTNTAPRVALALRQSVRNKAFELAEQMGLPSWQDAAVRNLAQDQLSPMIIVSAVDTRLDDVASQCVSLAPDQIASFGHAVAAALKGGKSDNPEADATAKILKSAKNPLIISGSSMGNQGIINSAAAVAEALNTPETMLSFCIPECNSMGLALLTQNDACSLADLVNKAPKLDALIILENDLYRRGDRAEIDQLLASGIKVITLDMYENSTLDQSDLVLPAASYAESQGTLVSSEGRAQRFYPVHSPAVERMPSWQWILQLAGAVGHKKLSALEHLDQVITACAQSNKDLKGLIDVAPLNSFRNLGSKIPRQTHRYSGRTAMNSGVSVHEPQQPKDLESPLSFSMEGLNRGQPSSLTPFVWSPGWNSNQSLQKFQSEVDGPLKGGSSGVRLIKSSQSGAVVSSEVGEVTLKQHQWQLVPMQQIHGSDELSAHTDEMAELAGHGFIAIGEKVAEKLSVSPGDGLLVRQGDLECALEVRLLSRVAKNCIGFSVGYAETQGLIAGSLVSLEVDTNWQRSSPEMIASDKAAFEQVITEGGAHNV</sequence>
<evidence type="ECO:0000259" key="19">
    <source>
        <dbReference type="PROSITE" id="PS51085"/>
    </source>
</evidence>
<dbReference type="InterPro" id="IPR010228">
    <property type="entry name" value="NADH_UbQ_OxRdtase_Gsu"/>
</dbReference>
<evidence type="ECO:0000256" key="9">
    <source>
        <dbReference type="ARBA" id="ARBA00023004"/>
    </source>
</evidence>
<evidence type="ECO:0000256" key="14">
    <source>
        <dbReference type="ARBA" id="ARBA00031577"/>
    </source>
</evidence>
<dbReference type="GO" id="GO:0008137">
    <property type="term" value="F:NADH dehydrogenase (ubiquinone) activity"/>
    <property type="evidence" value="ECO:0007669"/>
    <property type="project" value="InterPro"/>
</dbReference>
<dbReference type="InterPro" id="IPR000283">
    <property type="entry name" value="NADH_UbQ_OxRdtase_75kDa_su_CS"/>
</dbReference>
<dbReference type="Proteomes" id="UP000315889">
    <property type="component" value="Unassembled WGS sequence"/>
</dbReference>
<dbReference type="SMART" id="SM00926">
    <property type="entry name" value="Molybdop_Fe4S4"/>
    <property type="match status" value="1"/>
</dbReference>
<keyword evidence="22" id="KW-0560">Oxidoreductase</keyword>
<dbReference type="PROSITE" id="PS51085">
    <property type="entry name" value="2FE2S_FER_2"/>
    <property type="match status" value="1"/>
</dbReference>
<dbReference type="GO" id="GO:0048038">
    <property type="term" value="F:quinone binding"/>
    <property type="evidence" value="ECO:0007669"/>
    <property type="project" value="UniProtKB-KW"/>
</dbReference>
<dbReference type="SUPFAM" id="SSF50692">
    <property type="entry name" value="ADC-like"/>
    <property type="match status" value="1"/>
</dbReference>
<dbReference type="InterPro" id="IPR054351">
    <property type="entry name" value="NADH_UbQ_OxRdtase_ferredoxin"/>
</dbReference>
<evidence type="ECO:0000259" key="20">
    <source>
        <dbReference type="PROSITE" id="PS51669"/>
    </source>
</evidence>
<dbReference type="InterPro" id="IPR006963">
    <property type="entry name" value="Mopterin_OxRdtase_4Fe-4S_dom"/>
</dbReference>
<dbReference type="PROSITE" id="PS00641">
    <property type="entry name" value="COMPLEX1_75K_1"/>
    <property type="match status" value="1"/>
</dbReference>
<evidence type="ECO:0000256" key="15">
    <source>
        <dbReference type="ARBA" id="ARBA00032783"/>
    </source>
</evidence>
<keyword evidence="7" id="KW-0479">Metal-binding</keyword>
<feature type="domain" description="2Fe-2S ferredoxin-type" evidence="19">
    <location>
        <begin position="1"/>
        <end position="83"/>
    </location>
</feature>
<keyword evidence="8" id="KW-1278">Translocase</keyword>
<evidence type="ECO:0000256" key="7">
    <source>
        <dbReference type="ARBA" id="ARBA00022723"/>
    </source>
</evidence>
<dbReference type="Pfam" id="PF10588">
    <property type="entry name" value="NADH-G_4Fe-4S_3"/>
    <property type="match status" value="1"/>
</dbReference>
<dbReference type="InterPro" id="IPR019574">
    <property type="entry name" value="NADH_UbQ_OxRdtase_Gsu_4Fe4S-bd"/>
</dbReference>
<evidence type="ECO:0000256" key="13">
    <source>
        <dbReference type="ARBA" id="ARBA00026021"/>
    </source>
</evidence>
<dbReference type="GO" id="GO:0003954">
    <property type="term" value="F:NADH dehydrogenase activity"/>
    <property type="evidence" value="ECO:0007669"/>
    <property type="project" value="TreeGrafter"/>
</dbReference>
<dbReference type="PANTHER" id="PTHR43105">
    <property type="entry name" value="RESPIRATORY NITRATE REDUCTASE"/>
    <property type="match status" value="1"/>
</dbReference>
<dbReference type="InterPro" id="IPR050123">
    <property type="entry name" value="Prok_molybdopt-oxidoreductase"/>
</dbReference>
<evidence type="ECO:0000256" key="8">
    <source>
        <dbReference type="ARBA" id="ARBA00022967"/>
    </source>
</evidence>
<comment type="similarity">
    <text evidence="2 18">Belongs to the complex I 75 kDa subunit family.</text>
</comment>
<dbReference type="Gene3D" id="3.40.50.740">
    <property type="match status" value="1"/>
</dbReference>
<reference evidence="22 23" key="1">
    <citation type="submission" date="2019-02" db="EMBL/GenBank/DDBJ databases">
        <title>Prokaryotic population dynamics and viral predation in marine succession experiment using metagenomics: the confinement effect.</title>
        <authorList>
            <person name="Haro-Moreno J.M."/>
            <person name="Rodriguez-Valera F."/>
            <person name="Lopez-Perez M."/>
        </authorList>
    </citation>
    <scope>NUCLEOTIDE SEQUENCE [LARGE SCALE GENOMIC DNA]</scope>
    <source>
        <strain evidence="22">MED-G170</strain>
    </source>
</reference>
<comment type="subunit">
    <text evidence="13">Composed of 13 different subunits. Subunits NuoCD, E, F, and G constitute the peripheral sector of the complex.</text>
</comment>
<dbReference type="Gene3D" id="3.30.200.210">
    <property type="match status" value="1"/>
</dbReference>
<dbReference type="InterPro" id="IPR009010">
    <property type="entry name" value="Asp_de-COase-like_dom_sf"/>
</dbReference>
<keyword evidence="4" id="KW-0004">4Fe-4S</keyword>
<dbReference type="Pfam" id="PF04879">
    <property type="entry name" value="Molybdop_Fe4S4"/>
    <property type="match status" value="1"/>
</dbReference>
<proteinExistence type="inferred from homology"/>
<dbReference type="Pfam" id="PF00384">
    <property type="entry name" value="Molybdopterin"/>
    <property type="match status" value="1"/>
</dbReference>
<dbReference type="GO" id="GO:0016020">
    <property type="term" value="C:membrane"/>
    <property type="evidence" value="ECO:0007669"/>
    <property type="project" value="InterPro"/>
</dbReference>
<dbReference type="GO" id="GO:0051537">
    <property type="term" value="F:2 iron, 2 sulfur cluster binding"/>
    <property type="evidence" value="ECO:0007669"/>
    <property type="project" value="UniProtKB-KW"/>
</dbReference>
<keyword evidence="5" id="KW-0001">2Fe-2S</keyword>
<dbReference type="PANTHER" id="PTHR43105:SF10">
    <property type="entry name" value="NADH-QUINONE OXIDOREDUCTASE SUBUNIT G"/>
    <property type="match status" value="1"/>
</dbReference>
<keyword evidence="6" id="KW-0874">Quinone</keyword>
<evidence type="ECO:0000256" key="4">
    <source>
        <dbReference type="ARBA" id="ARBA00022485"/>
    </source>
</evidence>
<evidence type="ECO:0000313" key="23">
    <source>
        <dbReference type="Proteomes" id="UP000315889"/>
    </source>
</evidence>
<keyword evidence="12" id="KW-0830">Ubiquinone</keyword>
<evidence type="ECO:0000256" key="17">
    <source>
        <dbReference type="ARBA" id="ARBA00047712"/>
    </source>
</evidence>
<dbReference type="InterPro" id="IPR006656">
    <property type="entry name" value="Mopterin_OxRdtase"/>
</dbReference>
<dbReference type="Pfam" id="PF22117">
    <property type="entry name" value="Fer4_Nqo3"/>
    <property type="match status" value="1"/>
</dbReference>
<evidence type="ECO:0000256" key="12">
    <source>
        <dbReference type="ARBA" id="ARBA00023075"/>
    </source>
</evidence>
<evidence type="ECO:0000256" key="6">
    <source>
        <dbReference type="ARBA" id="ARBA00022719"/>
    </source>
</evidence>
<evidence type="ECO:0000256" key="18">
    <source>
        <dbReference type="RuleBase" id="RU004523"/>
    </source>
</evidence>
<keyword evidence="10" id="KW-0411">Iron-sulfur</keyword>
<dbReference type="SMART" id="SM00929">
    <property type="entry name" value="NADH-G_4Fe-4S_3"/>
    <property type="match status" value="1"/>
</dbReference>
<evidence type="ECO:0000256" key="11">
    <source>
        <dbReference type="ARBA" id="ARBA00023027"/>
    </source>
</evidence>
<dbReference type="FunFam" id="3.10.20.740:FF:000002">
    <property type="entry name" value="NADH-quinone oxidoreductase"/>
    <property type="match status" value="1"/>
</dbReference>
<dbReference type="PROSITE" id="PS51839">
    <property type="entry name" value="4FE4S_HC3"/>
    <property type="match status" value="1"/>
</dbReference>
<evidence type="ECO:0000256" key="16">
    <source>
        <dbReference type="ARBA" id="ARBA00034078"/>
    </source>
</evidence>
<dbReference type="SUPFAM" id="SSF54292">
    <property type="entry name" value="2Fe-2S ferredoxin-like"/>
    <property type="match status" value="1"/>
</dbReference>
<accession>A0A520MNU8</accession>
<dbReference type="SUPFAM" id="SSF53706">
    <property type="entry name" value="Formate dehydrogenase/DMSO reductase, domains 1-3"/>
    <property type="match status" value="1"/>
</dbReference>
<evidence type="ECO:0000256" key="5">
    <source>
        <dbReference type="ARBA" id="ARBA00022714"/>
    </source>
</evidence>
<evidence type="ECO:0000256" key="2">
    <source>
        <dbReference type="ARBA" id="ARBA00005404"/>
    </source>
</evidence>
<keyword evidence="9" id="KW-0408">Iron</keyword>
<dbReference type="CDD" id="cd00207">
    <property type="entry name" value="fer2"/>
    <property type="match status" value="1"/>
</dbReference>
<name>A0A520MNU8_9GAMM</name>
<dbReference type="GO" id="GO:0046872">
    <property type="term" value="F:metal ion binding"/>
    <property type="evidence" value="ECO:0007669"/>
    <property type="project" value="UniProtKB-KW"/>
</dbReference>
<dbReference type="NCBIfam" id="TIGR01973">
    <property type="entry name" value="NuoG"/>
    <property type="match status" value="1"/>
</dbReference>
<dbReference type="EMBL" id="SHBP01000001">
    <property type="protein sequence ID" value="RZO22895.1"/>
    <property type="molecule type" value="Genomic_DNA"/>
</dbReference>
<protein>
    <recommendedName>
        <fullName evidence="3">NADH-quinone oxidoreductase subunit G</fullName>
    </recommendedName>
    <alternativeName>
        <fullName evidence="14">NADH dehydrogenase I subunit G</fullName>
    </alternativeName>
    <alternativeName>
        <fullName evidence="15">NDH-1 subunit G</fullName>
    </alternativeName>
</protein>
<organism evidence="22 23">
    <name type="scientific">SAR92 clade bacterium</name>
    <dbReference type="NCBI Taxonomy" id="2315479"/>
    <lineage>
        <taxon>Bacteria</taxon>
        <taxon>Pseudomonadati</taxon>
        <taxon>Pseudomonadota</taxon>
        <taxon>Gammaproteobacteria</taxon>
        <taxon>Cellvibrionales</taxon>
        <taxon>Porticoccaceae</taxon>
        <taxon>SAR92 clade</taxon>
    </lineage>
</organism>
<dbReference type="PROSITE" id="PS51669">
    <property type="entry name" value="4FE4S_MOW_BIS_MGD"/>
    <property type="match status" value="1"/>
</dbReference>
<evidence type="ECO:0000256" key="1">
    <source>
        <dbReference type="ARBA" id="ARBA00001966"/>
    </source>
</evidence>
<dbReference type="CDD" id="cd02771">
    <property type="entry name" value="MopB_NDH-1_NuoG2-N7"/>
    <property type="match status" value="1"/>
</dbReference>
<comment type="catalytic activity">
    <reaction evidence="17">
        <text>a quinone + NADH + 5 H(+)(in) = a quinol + NAD(+) + 4 H(+)(out)</text>
        <dbReference type="Rhea" id="RHEA:57888"/>
        <dbReference type="ChEBI" id="CHEBI:15378"/>
        <dbReference type="ChEBI" id="CHEBI:24646"/>
        <dbReference type="ChEBI" id="CHEBI:57540"/>
        <dbReference type="ChEBI" id="CHEBI:57945"/>
        <dbReference type="ChEBI" id="CHEBI:132124"/>
    </reaction>
</comment>
<comment type="caution">
    <text evidence="22">The sequence shown here is derived from an EMBL/GenBank/DDBJ whole genome shotgun (WGS) entry which is preliminary data.</text>
</comment>
<evidence type="ECO:0000313" key="22">
    <source>
        <dbReference type="EMBL" id="RZO22895.1"/>
    </source>
</evidence>
<dbReference type="GO" id="GO:0042773">
    <property type="term" value="P:ATP synthesis coupled electron transport"/>
    <property type="evidence" value="ECO:0007669"/>
    <property type="project" value="InterPro"/>
</dbReference>
<gene>
    <name evidence="22" type="primary">nuoG</name>
    <name evidence="22" type="ORF">EVB03_00590</name>
</gene>
<comment type="cofactor">
    <cofactor evidence="1">
        <name>[4Fe-4S] cluster</name>
        <dbReference type="ChEBI" id="CHEBI:49883"/>
    </cofactor>
</comment>
<keyword evidence="11" id="KW-0520">NAD</keyword>
<feature type="domain" description="4Fe-4S Mo/W bis-MGD-type" evidence="20">
    <location>
        <begin position="221"/>
        <end position="277"/>
    </location>
</feature>
<dbReference type="AlphaFoldDB" id="A0A520MNU8"/>
<evidence type="ECO:0000259" key="21">
    <source>
        <dbReference type="PROSITE" id="PS51839"/>
    </source>
</evidence>
<evidence type="ECO:0000256" key="10">
    <source>
        <dbReference type="ARBA" id="ARBA00023014"/>
    </source>
</evidence>
<feature type="domain" description="4Fe-4S His(Cys)3-ligated-type" evidence="21">
    <location>
        <begin position="83"/>
        <end position="122"/>
    </location>
</feature>
<evidence type="ECO:0000256" key="3">
    <source>
        <dbReference type="ARBA" id="ARBA00019902"/>
    </source>
</evidence>
<dbReference type="Gene3D" id="3.10.20.740">
    <property type="match status" value="1"/>
</dbReference>
<dbReference type="Pfam" id="PF13510">
    <property type="entry name" value="Fer2_4"/>
    <property type="match status" value="1"/>
</dbReference>
<comment type="cofactor">
    <cofactor evidence="16">
        <name>[2Fe-2S] cluster</name>
        <dbReference type="ChEBI" id="CHEBI:190135"/>
    </cofactor>
</comment>
<dbReference type="InterPro" id="IPR001041">
    <property type="entry name" value="2Fe-2S_ferredoxin-type"/>
</dbReference>
<dbReference type="InterPro" id="IPR036010">
    <property type="entry name" value="2Fe-2S_ferredoxin-like_sf"/>
</dbReference>
<dbReference type="GO" id="GO:0051539">
    <property type="term" value="F:4 iron, 4 sulfur cluster binding"/>
    <property type="evidence" value="ECO:0007669"/>
    <property type="project" value="UniProtKB-KW"/>
</dbReference>